<gene>
    <name evidence="1" type="ORF">MENTE1834_LOCUS15954</name>
</gene>
<keyword evidence="2" id="KW-1185">Reference proteome</keyword>
<dbReference type="Proteomes" id="UP001497535">
    <property type="component" value="Unassembled WGS sequence"/>
</dbReference>
<evidence type="ECO:0000313" key="1">
    <source>
        <dbReference type="EMBL" id="CAK5060347.1"/>
    </source>
</evidence>
<reference evidence="1" key="1">
    <citation type="submission" date="2023-11" db="EMBL/GenBank/DDBJ databases">
        <authorList>
            <person name="Poullet M."/>
        </authorList>
    </citation>
    <scope>NUCLEOTIDE SEQUENCE</scope>
    <source>
        <strain evidence="1">E1834</strain>
    </source>
</reference>
<dbReference type="EMBL" id="CAVMJV010000017">
    <property type="protein sequence ID" value="CAK5060347.1"/>
    <property type="molecule type" value="Genomic_DNA"/>
</dbReference>
<name>A0ACB0YS94_MELEN</name>
<comment type="caution">
    <text evidence="1">The sequence shown here is derived from an EMBL/GenBank/DDBJ whole genome shotgun (WGS) entry which is preliminary data.</text>
</comment>
<sequence length="100" mass="10940">MAPNSAGNISFISTLSAVSLPVRDICAPVSNRQNISFPFILAFILNHSSHILSYPAAISATLISFSGSGFLIFRRFLIIVNRISFMKNSSRNSIVLVHSR</sequence>
<organism evidence="1 2">
    <name type="scientific">Meloidogyne enterolobii</name>
    <name type="common">Root-knot nematode worm</name>
    <name type="synonym">Meloidogyne mayaguensis</name>
    <dbReference type="NCBI Taxonomy" id="390850"/>
    <lineage>
        <taxon>Eukaryota</taxon>
        <taxon>Metazoa</taxon>
        <taxon>Ecdysozoa</taxon>
        <taxon>Nematoda</taxon>
        <taxon>Chromadorea</taxon>
        <taxon>Rhabditida</taxon>
        <taxon>Tylenchina</taxon>
        <taxon>Tylenchomorpha</taxon>
        <taxon>Tylenchoidea</taxon>
        <taxon>Meloidogynidae</taxon>
        <taxon>Meloidogyninae</taxon>
        <taxon>Meloidogyne</taxon>
    </lineage>
</organism>
<evidence type="ECO:0000313" key="2">
    <source>
        <dbReference type="Proteomes" id="UP001497535"/>
    </source>
</evidence>
<protein>
    <submittedName>
        <fullName evidence="1">Uncharacterized protein</fullName>
    </submittedName>
</protein>
<accession>A0ACB0YS94</accession>
<proteinExistence type="predicted"/>